<evidence type="ECO:0000256" key="7">
    <source>
        <dbReference type="ARBA" id="ARBA00023033"/>
    </source>
</evidence>
<evidence type="ECO:0000256" key="5">
    <source>
        <dbReference type="ARBA" id="ARBA00023002"/>
    </source>
</evidence>
<proteinExistence type="inferred from homology"/>
<dbReference type="PANTHER" id="PTHR47950">
    <property type="entry name" value="CYTOCHROME P450, FAMILY 76, SUBFAMILY C, POLYPEPTIDE 5-RELATED"/>
    <property type="match status" value="1"/>
</dbReference>
<sequence length="307" mass="35001">MAILALLLFVIPVIFLFLKHFLFGARQLPPGPNSLYVLTYLYQLIYKPHRALQKLAQIYGPLVSFQLGSRLIVVASSPETAKEFCKTHDRMFSGRFSPSVYDNIPGTMHSSIVLASDYTSKSWKLLRSIGQNCVFSSKAVETNARIRKSKVTDLVNHLRTREGEIADLEELMYATIANIISTALTSRNLFDIGGRGKDDYKVMMALTNEMIENNLTLGVVDFLTVLKGVDFWSKRKAMDQYGKIKRTWGGIIRERKSMGCEDSNEDFLHVVLGDRTTDWWHGLYNYNDNVVDRRIDEKSRNVVQSSR</sequence>
<dbReference type="PANTHER" id="PTHR47950:SF49">
    <property type="entry name" value="CYTOCHROME P450"/>
    <property type="match status" value="1"/>
</dbReference>
<dbReference type="InterPro" id="IPR036396">
    <property type="entry name" value="Cyt_P450_sf"/>
</dbReference>
<comment type="caution">
    <text evidence="8">The sequence shown here is derived from an EMBL/GenBank/DDBJ whole genome shotgun (WGS) entry which is preliminary data.</text>
</comment>
<comment type="cofactor">
    <cofactor evidence="1">
        <name>heme</name>
        <dbReference type="ChEBI" id="CHEBI:30413"/>
    </cofactor>
</comment>
<evidence type="ECO:0000256" key="2">
    <source>
        <dbReference type="ARBA" id="ARBA00010617"/>
    </source>
</evidence>
<protein>
    <submittedName>
        <fullName evidence="8">(S)-n-methylcoclaurine 3'-hydroxylase isozyme 1</fullName>
    </submittedName>
</protein>
<keyword evidence="9" id="KW-1185">Reference proteome</keyword>
<keyword evidence="5" id="KW-0560">Oxidoreductase</keyword>
<evidence type="ECO:0000256" key="6">
    <source>
        <dbReference type="ARBA" id="ARBA00023004"/>
    </source>
</evidence>
<gene>
    <name evidence="8" type="ORF">PHJA_001986400</name>
</gene>
<dbReference type="SUPFAM" id="SSF48264">
    <property type="entry name" value="Cytochrome P450"/>
    <property type="match status" value="1"/>
</dbReference>
<organism evidence="8 9">
    <name type="scientific">Phtheirospermum japonicum</name>
    <dbReference type="NCBI Taxonomy" id="374723"/>
    <lineage>
        <taxon>Eukaryota</taxon>
        <taxon>Viridiplantae</taxon>
        <taxon>Streptophyta</taxon>
        <taxon>Embryophyta</taxon>
        <taxon>Tracheophyta</taxon>
        <taxon>Spermatophyta</taxon>
        <taxon>Magnoliopsida</taxon>
        <taxon>eudicotyledons</taxon>
        <taxon>Gunneridae</taxon>
        <taxon>Pentapetalae</taxon>
        <taxon>asterids</taxon>
        <taxon>lamiids</taxon>
        <taxon>Lamiales</taxon>
        <taxon>Orobanchaceae</taxon>
        <taxon>Orobanchaceae incertae sedis</taxon>
        <taxon>Phtheirospermum</taxon>
    </lineage>
</organism>
<keyword evidence="4" id="KW-0479">Metal-binding</keyword>
<evidence type="ECO:0000256" key="4">
    <source>
        <dbReference type="ARBA" id="ARBA00022723"/>
    </source>
</evidence>
<dbReference type="GO" id="GO:0005506">
    <property type="term" value="F:iron ion binding"/>
    <property type="evidence" value="ECO:0007669"/>
    <property type="project" value="InterPro"/>
</dbReference>
<reference evidence="8" key="1">
    <citation type="submission" date="2020-07" db="EMBL/GenBank/DDBJ databases">
        <title>Ethylene signaling mediates host invasion by parasitic plants.</title>
        <authorList>
            <person name="Yoshida S."/>
        </authorList>
    </citation>
    <scope>NUCLEOTIDE SEQUENCE</scope>
    <source>
        <strain evidence="8">Okayama</strain>
    </source>
</reference>
<evidence type="ECO:0000256" key="3">
    <source>
        <dbReference type="ARBA" id="ARBA00022617"/>
    </source>
</evidence>
<dbReference type="Pfam" id="PF00067">
    <property type="entry name" value="p450"/>
    <property type="match status" value="1"/>
</dbReference>
<evidence type="ECO:0000313" key="8">
    <source>
        <dbReference type="EMBL" id="GFP98425.1"/>
    </source>
</evidence>
<dbReference type="GO" id="GO:0020037">
    <property type="term" value="F:heme binding"/>
    <property type="evidence" value="ECO:0007669"/>
    <property type="project" value="InterPro"/>
</dbReference>
<evidence type="ECO:0000256" key="1">
    <source>
        <dbReference type="ARBA" id="ARBA00001971"/>
    </source>
</evidence>
<evidence type="ECO:0000313" key="9">
    <source>
        <dbReference type="Proteomes" id="UP000653305"/>
    </source>
</evidence>
<dbReference type="OrthoDB" id="1652605at2759"/>
<name>A0A830CTR5_9LAMI</name>
<dbReference type="InterPro" id="IPR001128">
    <property type="entry name" value="Cyt_P450"/>
</dbReference>
<dbReference type="AlphaFoldDB" id="A0A830CTR5"/>
<keyword evidence="6" id="KW-0408">Iron</keyword>
<keyword evidence="3" id="KW-0349">Heme</keyword>
<dbReference type="EMBL" id="BMAC01000526">
    <property type="protein sequence ID" value="GFP98425.1"/>
    <property type="molecule type" value="Genomic_DNA"/>
</dbReference>
<dbReference type="Proteomes" id="UP000653305">
    <property type="component" value="Unassembled WGS sequence"/>
</dbReference>
<dbReference type="GO" id="GO:0016705">
    <property type="term" value="F:oxidoreductase activity, acting on paired donors, with incorporation or reduction of molecular oxygen"/>
    <property type="evidence" value="ECO:0007669"/>
    <property type="project" value="InterPro"/>
</dbReference>
<comment type="similarity">
    <text evidence="2">Belongs to the cytochrome P450 family.</text>
</comment>
<dbReference type="GO" id="GO:0004497">
    <property type="term" value="F:monooxygenase activity"/>
    <property type="evidence" value="ECO:0007669"/>
    <property type="project" value="UniProtKB-KW"/>
</dbReference>
<dbReference type="Gene3D" id="1.10.630.10">
    <property type="entry name" value="Cytochrome P450"/>
    <property type="match status" value="1"/>
</dbReference>
<accession>A0A830CTR5</accession>
<keyword evidence="7" id="KW-0503">Monooxygenase</keyword>